<comment type="similarity">
    <text evidence="1">Belongs to the 14-3-3 family.</text>
</comment>
<name>A0ABD2IHC7_HETSC</name>
<dbReference type="InterPro" id="IPR023410">
    <property type="entry name" value="14-3-3_domain"/>
</dbReference>
<evidence type="ECO:0000256" key="1">
    <source>
        <dbReference type="ARBA" id="ARBA00006141"/>
    </source>
</evidence>
<protein>
    <recommendedName>
        <fullName evidence="2">14-3-3 domain-containing protein</fullName>
    </recommendedName>
</protein>
<dbReference type="SUPFAM" id="SSF48445">
    <property type="entry name" value="14-3-3 protein"/>
    <property type="match status" value="1"/>
</dbReference>
<evidence type="ECO:0000313" key="4">
    <source>
        <dbReference type="Proteomes" id="UP001620645"/>
    </source>
</evidence>
<accession>A0ABD2IHC7</accession>
<dbReference type="Proteomes" id="UP001620645">
    <property type="component" value="Unassembled WGS sequence"/>
</dbReference>
<proteinExistence type="inferred from homology"/>
<reference evidence="3 4" key="1">
    <citation type="submission" date="2024-10" db="EMBL/GenBank/DDBJ databases">
        <authorList>
            <person name="Kim D."/>
        </authorList>
    </citation>
    <scope>NUCLEOTIDE SEQUENCE [LARGE SCALE GENOMIC DNA]</scope>
    <source>
        <strain evidence="3">Taebaek</strain>
    </source>
</reference>
<keyword evidence="4" id="KW-1185">Reference proteome</keyword>
<sequence>MGIAVPQTFGRFCAHLKQLSWRKRCAEAVMDPSRRSYHYGLDIATKEMKSSNPTRLELAPNFAVFHFEVLKHFRC</sequence>
<dbReference type="InterPro" id="IPR036815">
    <property type="entry name" value="14-3-3_dom_sf"/>
</dbReference>
<dbReference type="AlphaFoldDB" id="A0ABD2IHC7"/>
<gene>
    <name evidence="3" type="ORF">niasHS_013244</name>
</gene>
<dbReference type="EMBL" id="JBICCN010000327">
    <property type="protein sequence ID" value="KAL3077255.1"/>
    <property type="molecule type" value="Genomic_DNA"/>
</dbReference>
<organism evidence="3 4">
    <name type="scientific">Heterodera schachtii</name>
    <name type="common">Sugarbeet cyst nematode worm</name>
    <name type="synonym">Tylenchus schachtii</name>
    <dbReference type="NCBI Taxonomy" id="97005"/>
    <lineage>
        <taxon>Eukaryota</taxon>
        <taxon>Metazoa</taxon>
        <taxon>Ecdysozoa</taxon>
        <taxon>Nematoda</taxon>
        <taxon>Chromadorea</taxon>
        <taxon>Rhabditida</taxon>
        <taxon>Tylenchina</taxon>
        <taxon>Tylenchomorpha</taxon>
        <taxon>Tylenchoidea</taxon>
        <taxon>Heteroderidae</taxon>
        <taxon>Heteroderinae</taxon>
        <taxon>Heterodera</taxon>
    </lineage>
</organism>
<comment type="caution">
    <text evidence="3">The sequence shown here is derived from an EMBL/GenBank/DDBJ whole genome shotgun (WGS) entry which is preliminary data.</text>
</comment>
<dbReference type="Pfam" id="PF00244">
    <property type="entry name" value="14-3-3"/>
    <property type="match status" value="1"/>
</dbReference>
<evidence type="ECO:0000313" key="3">
    <source>
        <dbReference type="EMBL" id="KAL3077255.1"/>
    </source>
</evidence>
<dbReference type="Gene3D" id="1.20.190.20">
    <property type="entry name" value="14-3-3 domain"/>
    <property type="match status" value="1"/>
</dbReference>
<feature type="domain" description="14-3-3" evidence="2">
    <location>
        <begin position="26"/>
        <end position="72"/>
    </location>
</feature>
<evidence type="ECO:0000259" key="2">
    <source>
        <dbReference type="Pfam" id="PF00244"/>
    </source>
</evidence>